<organism evidence="2">
    <name type="scientific">Mycobacterium xenopi 4042</name>
    <dbReference type="NCBI Taxonomy" id="1299334"/>
    <lineage>
        <taxon>Bacteria</taxon>
        <taxon>Bacillati</taxon>
        <taxon>Actinomycetota</taxon>
        <taxon>Actinomycetes</taxon>
        <taxon>Mycobacteriales</taxon>
        <taxon>Mycobacteriaceae</taxon>
        <taxon>Mycobacterium</taxon>
    </lineage>
</organism>
<dbReference type="AlphaFoldDB" id="X8BEW9"/>
<protein>
    <submittedName>
        <fullName evidence="2">PRC-barrel domain protein</fullName>
    </submittedName>
</protein>
<evidence type="ECO:0000259" key="1">
    <source>
        <dbReference type="Pfam" id="PF05239"/>
    </source>
</evidence>
<dbReference type="EMBL" id="JAOB01000042">
    <property type="protein sequence ID" value="EUA42036.1"/>
    <property type="molecule type" value="Genomic_DNA"/>
</dbReference>
<name>X8BEW9_MYCXE</name>
<proteinExistence type="predicted"/>
<dbReference type="InterPro" id="IPR027275">
    <property type="entry name" value="PRC-brl_dom"/>
</dbReference>
<sequence length="124" mass="12946">MQTAGGSIAFEENVMNASQAAVEHDAARPVIHLSELLRSPVLARSGEAVGRVEDVIVRLRGADDHPRVTGIVAGVGRRRVFIGSLPSTSTPRSELCWPRTQSTSAASSAATVRCCCAPMCSGTG</sequence>
<reference evidence="2" key="1">
    <citation type="submission" date="2014-01" db="EMBL/GenBank/DDBJ databases">
        <authorList>
            <person name="Brown-Elliot B."/>
            <person name="Wallace R."/>
            <person name="Lenaerts A."/>
            <person name="Ordway D."/>
            <person name="DeGroote M.A."/>
            <person name="Parker T."/>
            <person name="Sizemore C."/>
            <person name="Tallon L.J."/>
            <person name="Sadzewicz L.K."/>
            <person name="Sengamalay N."/>
            <person name="Fraser C.M."/>
            <person name="Hine E."/>
            <person name="Shefchek K.A."/>
            <person name="Das S.P."/>
            <person name="Tettelin H."/>
        </authorList>
    </citation>
    <scope>NUCLEOTIDE SEQUENCE [LARGE SCALE GENOMIC DNA]</scope>
    <source>
        <strain evidence="2">4042</strain>
    </source>
</reference>
<dbReference type="PATRIC" id="fig|1299334.3.peg.4063"/>
<evidence type="ECO:0000313" key="2">
    <source>
        <dbReference type="EMBL" id="EUA42036.1"/>
    </source>
</evidence>
<comment type="caution">
    <text evidence="2">The sequence shown here is derived from an EMBL/GenBank/DDBJ whole genome shotgun (WGS) entry which is preliminary data.</text>
</comment>
<feature type="domain" description="PRC-barrel" evidence="1">
    <location>
        <begin position="31"/>
        <end position="82"/>
    </location>
</feature>
<gene>
    <name evidence="2" type="ORF">I553_5895</name>
</gene>
<dbReference type="Pfam" id="PF05239">
    <property type="entry name" value="PRC"/>
    <property type="match status" value="1"/>
</dbReference>
<accession>X8BEW9</accession>